<dbReference type="EMBL" id="CADEAL010003978">
    <property type="protein sequence ID" value="CAB1448440.1"/>
    <property type="molecule type" value="Genomic_DNA"/>
</dbReference>
<dbReference type="Proteomes" id="UP001153269">
    <property type="component" value="Unassembled WGS sequence"/>
</dbReference>
<evidence type="ECO:0000313" key="2">
    <source>
        <dbReference type="EMBL" id="CAB1448440.1"/>
    </source>
</evidence>
<feature type="compositionally biased region" description="Polar residues" evidence="1">
    <location>
        <begin position="70"/>
        <end position="85"/>
    </location>
</feature>
<dbReference type="AlphaFoldDB" id="A0A9N7VFN2"/>
<evidence type="ECO:0000313" key="3">
    <source>
        <dbReference type="Proteomes" id="UP001153269"/>
    </source>
</evidence>
<name>A0A9N7VFN2_PLEPL</name>
<evidence type="ECO:0000256" key="1">
    <source>
        <dbReference type="SAM" id="MobiDB-lite"/>
    </source>
</evidence>
<protein>
    <submittedName>
        <fullName evidence="2">Uncharacterized protein</fullName>
    </submittedName>
</protein>
<gene>
    <name evidence="2" type="ORF">PLEPLA_LOCUS36094</name>
</gene>
<organism evidence="2 3">
    <name type="scientific">Pleuronectes platessa</name>
    <name type="common">European plaice</name>
    <dbReference type="NCBI Taxonomy" id="8262"/>
    <lineage>
        <taxon>Eukaryota</taxon>
        <taxon>Metazoa</taxon>
        <taxon>Chordata</taxon>
        <taxon>Craniata</taxon>
        <taxon>Vertebrata</taxon>
        <taxon>Euteleostomi</taxon>
        <taxon>Actinopterygii</taxon>
        <taxon>Neopterygii</taxon>
        <taxon>Teleostei</taxon>
        <taxon>Neoteleostei</taxon>
        <taxon>Acanthomorphata</taxon>
        <taxon>Carangaria</taxon>
        <taxon>Pleuronectiformes</taxon>
        <taxon>Pleuronectoidei</taxon>
        <taxon>Pleuronectidae</taxon>
        <taxon>Pleuronectes</taxon>
    </lineage>
</organism>
<proteinExistence type="predicted"/>
<reference evidence="2" key="1">
    <citation type="submission" date="2020-03" db="EMBL/GenBank/DDBJ databases">
        <authorList>
            <person name="Weist P."/>
        </authorList>
    </citation>
    <scope>NUCLEOTIDE SEQUENCE</scope>
</reference>
<feature type="region of interest" description="Disordered" evidence="1">
    <location>
        <begin position="65"/>
        <end position="105"/>
    </location>
</feature>
<accession>A0A9N7VFN2</accession>
<sequence>MARERRGQRRERGVGVCASAILVRDTAVLVDVVKSSSRTLPRAKRGSCHCVAAVALTPPQDSLGVLSGPRSWSLSSAETTDQAAETSDENRDDYTRTTCYGGASA</sequence>
<keyword evidence="3" id="KW-1185">Reference proteome</keyword>
<comment type="caution">
    <text evidence="2">The sequence shown here is derived from an EMBL/GenBank/DDBJ whole genome shotgun (WGS) entry which is preliminary data.</text>
</comment>